<dbReference type="Proteomes" id="UP000799439">
    <property type="component" value="Unassembled WGS sequence"/>
</dbReference>
<dbReference type="EMBL" id="ML996094">
    <property type="protein sequence ID" value="KAF2148112.1"/>
    <property type="molecule type" value="Genomic_DNA"/>
</dbReference>
<name>A0A9P4IUJ8_9PEZI</name>
<feature type="chain" id="PRO_5040393539" description="DUF1508 domain-containing protein" evidence="1">
    <location>
        <begin position="21"/>
        <end position="105"/>
    </location>
</feature>
<reference evidence="2" key="1">
    <citation type="journal article" date="2020" name="Stud. Mycol.">
        <title>101 Dothideomycetes genomes: a test case for predicting lifestyles and emergence of pathogens.</title>
        <authorList>
            <person name="Haridas S."/>
            <person name="Albert R."/>
            <person name="Binder M."/>
            <person name="Bloem J."/>
            <person name="Labutti K."/>
            <person name="Salamov A."/>
            <person name="Andreopoulos B."/>
            <person name="Baker S."/>
            <person name="Barry K."/>
            <person name="Bills G."/>
            <person name="Bluhm B."/>
            <person name="Cannon C."/>
            <person name="Castanera R."/>
            <person name="Culley D."/>
            <person name="Daum C."/>
            <person name="Ezra D."/>
            <person name="Gonzalez J."/>
            <person name="Henrissat B."/>
            <person name="Kuo A."/>
            <person name="Liang C."/>
            <person name="Lipzen A."/>
            <person name="Lutzoni F."/>
            <person name="Magnuson J."/>
            <person name="Mondo S."/>
            <person name="Nolan M."/>
            <person name="Ohm R."/>
            <person name="Pangilinan J."/>
            <person name="Park H.-J."/>
            <person name="Ramirez L."/>
            <person name="Alfaro M."/>
            <person name="Sun H."/>
            <person name="Tritt A."/>
            <person name="Yoshinaga Y."/>
            <person name="Zwiers L.-H."/>
            <person name="Turgeon B."/>
            <person name="Goodwin S."/>
            <person name="Spatafora J."/>
            <person name="Crous P."/>
            <person name="Grigoriev I."/>
        </authorList>
    </citation>
    <scope>NUCLEOTIDE SEQUENCE</scope>
    <source>
        <strain evidence="2">CBS 260.36</strain>
    </source>
</reference>
<evidence type="ECO:0000256" key="1">
    <source>
        <dbReference type="SAM" id="SignalP"/>
    </source>
</evidence>
<protein>
    <recommendedName>
        <fullName evidence="4">DUF1508 domain-containing protein</fullName>
    </recommendedName>
</protein>
<gene>
    <name evidence="2" type="ORF">K461DRAFT_68860</name>
</gene>
<comment type="caution">
    <text evidence="2">The sequence shown here is derived from an EMBL/GenBank/DDBJ whole genome shotgun (WGS) entry which is preliminary data.</text>
</comment>
<sequence length="105" mass="11945">MLSQRLVLSVLLYLATNVGAGYIHYRAAWKNNDTGTSGEARSNDFFDESNISRLVLNMEYWTNNRYAAIRVKPDTVKVYRCSSVRSKEDAESAITAMQRVIADKF</sequence>
<organism evidence="2 3">
    <name type="scientific">Myriangium duriaei CBS 260.36</name>
    <dbReference type="NCBI Taxonomy" id="1168546"/>
    <lineage>
        <taxon>Eukaryota</taxon>
        <taxon>Fungi</taxon>
        <taxon>Dikarya</taxon>
        <taxon>Ascomycota</taxon>
        <taxon>Pezizomycotina</taxon>
        <taxon>Dothideomycetes</taxon>
        <taxon>Dothideomycetidae</taxon>
        <taxon>Myriangiales</taxon>
        <taxon>Myriangiaceae</taxon>
        <taxon>Myriangium</taxon>
    </lineage>
</organism>
<accession>A0A9P4IUJ8</accession>
<evidence type="ECO:0008006" key="4">
    <source>
        <dbReference type="Google" id="ProtNLM"/>
    </source>
</evidence>
<keyword evidence="1" id="KW-0732">Signal</keyword>
<feature type="signal peptide" evidence="1">
    <location>
        <begin position="1"/>
        <end position="20"/>
    </location>
</feature>
<proteinExistence type="predicted"/>
<evidence type="ECO:0000313" key="3">
    <source>
        <dbReference type="Proteomes" id="UP000799439"/>
    </source>
</evidence>
<dbReference type="AlphaFoldDB" id="A0A9P4IUJ8"/>
<evidence type="ECO:0000313" key="2">
    <source>
        <dbReference type="EMBL" id="KAF2148112.1"/>
    </source>
</evidence>
<keyword evidence="3" id="KW-1185">Reference proteome</keyword>